<dbReference type="EMBL" id="CP089275">
    <property type="protein sequence ID" value="USP75367.1"/>
    <property type="molecule type" value="Genomic_DNA"/>
</dbReference>
<feature type="region of interest" description="Disordered" evidence="1">
    <location>
        <begin position="756"/>
        <end position="785"/>
    </location>
</feature>
<feature type="region of interest" description="Disordered" evidence="1">
    <location>
        <begin position="295"/>
        <end position="333"/>
    </location>
</feature>
<organism evidence="2 3">
    <name type="scientific">Curvularia clavata</name>
    <dbReference type="NCBI Taxonomy" id="95742"/>
    <lineage>
        <taxon>Eukaryota</taxon>
        <taxon>Fungi</taxon>
        <taxon>Dikarya</taxon>
        <taxon>Ascomycota</taxon>
        <taxon>Pezizomycotina</taxon>
        <taxon>Dothideomycetes</taxon>
        <taxon>Pleosporomycetidae</taxon>
        <taxon>Pleosporales</taxon>
        <taxon>Pleosporineae</taxon>
        <taxon>Pleosporaceae</taxon>
        <taxon>Curvularia</taxon>
    </lineage>
</organism>
<feature type="region of interest" description="Disordered" evidence="1">
    <location>
        <begin position="639"/>
        <end position="658"/>
    </location>
</feature>
<feature type="region of interest" description="Disordered" evidence="1">
    <location>
        <begin position="609"/>
        <end position="632"/>
    </location>
</feature>
<dbReference type="Proteomes" id="UP001056012">
    <property type="component" value="Chromosome 2"/>
</dbReference>
<gene>
    <name evidence="2" type="ORF">yc1106_02641</name>
</gene>
<dbReference type="AlphaFoldDB" id="A0A9Q9DQ94"/>
<name>A0A9Q9DQ94_CURCL</name>
<dbReference type="OrthoDB" id="5374844at2759"/>
<reference evidence="2" key="1">
    <citation type="submission" date="2021-12" db="EMBL/GenBank/DDBJ databases">
        <title>Curvularia clavata genome.</title>
        <authorList>
            <person name="Cao Y."/>
        </authorList>
    </citation>
    <scope>NUCLEOTIDE SEQUENCE</scope>
    <source>
        <strain evidence="2">Yc1106</strain>
    </source>
</reference>
<accession>A0A9Q9DQ94</accession>
<evidence type="ECO:0000313" key="2">
    <source>
        <dbReference type="EMBL" id="USP75367.1"/>
    </source>
</evidence>
<feature type="region of interest" description="Disordered" evidence="1">
    <location>
        <begin position="528"/>
        <end position="561"/>
    </location>
</feature>
<proteinExistence type="predicted"/>
<feature type="compositionally biased region" description="Polar residues" evidence="1">
    <location>
        <begin position="546"/>
        <end position="559"/>
    </location>
</feature>
<protein>
    <submittedName>
        <fullName evidence="2">Uncharacterized protein</fullName>
    </submittedName>
</protein>
<feature type="region of interest" description="Disordered" evidence="1">
    <location>
        <begin position="398"/>
        <end position="486"/>
    </location>
</feature>
<feature type="compositionally biased region" description="Basic residues" evidence="1">
    <location>
        <begin position="451"/>
        <end position="465"/>
    </location>
</feature>
<sequence>MPSNPFEAALSQPESDLPHAQLVTLLSVGEFSDPYLPTIAENYLSAFCDPSRSEVQRRWIGITLARMLEKSDRVAHLLRLSDQLKKLGVIIVSHEEQGVIKTIAGLIMRQGLEQDIEYHKFWPTEKLAHSALDFPRRPDSRWMSDFHTFLNCFDESTISNLSNQSYIGYIASMATSDGFTCGEPVNDICAVILETGMLAIIVSDIHLENCHFVDISVSHIISTRSESSRPHDVQTRPTGCESCSVILSLKSIPWAYCLNSRQRIATEISLLFKRSKDAVQWEDYIKRHQKAHEAHRRISDISVDTNPLPSWQDRQQKSPCGRPSHCLADQSSLQKPSKLCHDSLSYARPRRTRSHTSLQEENKSLSSQCRHVECSKERQTHASRAAKQNALKKLGLQSGNVDGYDQKERGQQQTDSDAPSTGSSSKGKEVTKSGNVHIGHTVKDDEEHPPTQKRSKKRASTKRKAGLQLAKNGDHMKRSRVHTDSHADLTITAKIERDRPQIPAKPFSSALFSRHSLIEGLEGSQELADSDASFKKPTLPAPSARYPSTPTKPKQQVLETQRRLQISRVPRSFDVDIFSQMPSSPPIPYQPNEGMGWSRETATEAAILSSNSKPVPASPNAESTAISGHADNDDVAFEKRTGDSQIARSDPFTRRSKGGKITSFLRRLTGEEPIDVASNLGTDDSQIALAGNIDSSPARLDGAVIEPLPQPRSGRKKTNHPALAGTQEIDGGHGVENGILNGGIWYDEQRSSESDLTPVYFSSSPPRLGSLTSHSSTSATPLLSPHSALFSSDVNEICRETSPEPFQRN</sequence>
<feature type="compositionally biased region" description="Polar residues" evidence="1">
    <location>
        <begin position="760"/>
        <end position="781"/>
    </location>
</feature>
<feature type="region of interest" description="Disordered" evidence="1">
    <location>
        <begin position="346"/>
        <end position="372"/>
    </location>
</feature>
<dbReference type="VEuPathDB" id="FungiDB:yc1106_02641"/>
<keyword evidence="3" id="KW-1185">Reference proteome</keyword>
<feature type="compositionally biased region" description="Basic and acidic residues" evidence="1">
    <location>
        <begin position="441"/>
        <end position="450"/>
    </location>
</feature>
<feature type="compositionally biased region" description="Polar residues" evidence="1">
    <location>
        <begin position="411"/>
        <end position="425"/>
    </location>
</feature>
<evidence type="ECO:0000256" key="1">
    <source>
        <dbReference type="SAM" id="MobiDB-lite"/>
    </source>
</evidence>
<evidence type="ECO:0000313" key="3">
    <source>
        <dbReference type="Proteomes" id="UP001056012"/>
    </source>
</evidence>
<feature type="compositionally biased region" description="Basic and acidic residues" evidence="1">
    <location>
        <begin position="472"/>
        <end position="486"/>
    </location>
</feature>
<feature type="region of interest" description="Disordered" evidence="1">
    <location>
        <begin position="704"/>
        <end position="734"/>
    </location>
</feature>
<feature type="compositionally biased region" description="Polar residues" evidence="1">
    <location>
        <begin position="302"/>
        <end position="313"/>
    </location>
</feature>